<proteinExistence type="predicted"/>
<dbReference type="EMBL" id="JAEAGR010000008">
    <property type="protein sequence ID" value="MBH1941025.1"/>
    <property type="molecule type" value="Genomic_DNA"/>
</dbReference>
<evidence type="ECO:0000256" key="5">
    <source>
        <dbReference type="ARBA" id="ARBA00023012"/>
    </source>
</evidence>
<dbReference type="Pfam" id="PF02518">
    <property type="entry name" value="HATPase_c"/>
    <property type="match status" value="1"/>
</dbReference>
<feature type="domain" description="Histidine kinase" evidence="6">
    <location>
        <begin position="37"/>
        <end position="250"/>
    </location>
</feature>
<evidence type="ECO:0000313" key="8">
    <source>
        <dbReference type="Proteomes" id="UP000623269"/>
    </source>
</evidence>
<dbReference type="AlphaFoldDB" id="A0A8J7H2X8"/>
<evidence type="ECO:0000259" key="6">
    <source>
        <dbReference type="PROSITE" id="PS50109"/>
    </source>
</evidence>
<dbReference type="Gene3D" id="1.10.287.130">
    <property type="match status" value="1"/>
</dbReference>
<dbReference type="EC" id="2.7.13.3" evidence="2"/>
<dbReference type="InterPro" id="IPR003594">
    <property type="entry name" value="HATPase_dom"/>
</dbReference>
<comment type="caution">
    <text evidence="7">The sequence shown here is derived from an EMBL/GenBank/DDBJ whole genome shotgun (WGS) entry which is preliminary data.</text>
</comment>
<dbReference type="InterPro" id="IPR003661">
    <property type="entry name" value="HisK_dim/P_dom"/>
</dbReference>
<reference evidence="7" key="1">
    <citation type="submission" date="2020-12" db="EMBL/GenBank/DDBJ databases">
        <title>M. sibirica DSM 26468T genome.</title>
        <authorList>
            <person name="Thieme N."/>
            <person name="Rettenmaier R."/>
            <person name="Zverlov V."/>
            <person name="Liebl W."/>
        </authorList>
    </citation>
    <scope>NUCLEOTIDE SEQUENCE</scope>
    <source>
        <strain evidence="7">DSM 26468</strain>
    </source>
</reference>
<keyword evidence="5" id="KW-0902">Two-component regulatory system</keyword>
<dbReference type="PROSITE" id="PS50109">
    <property type="entry name" value="HIS_KIN"/>
    <property type="match status" value="1"/>
</dbReference>
<gene>
    <name evidence="7" type="ORF">I5677_08990</name>
</gene>
<dbReference type="PANTHER" id="PTHR43547">
    <property type="entry name" value="TWO-COMPONENT HISTIDINE KINASE"/>
    <property type="match status" value="1"/>
</dbReference>
<accession>A0A8J7H2X8</accession>
<dbReference type="SUPFAM" id="SSF55874">
    <property type="entry name" value="ATPase domain of HSP90 chaperone/DNA topoisomerase II/histidine kinase"/>
    <property type="match status" value="1"/>
</dbReference>
<dbReference type="PANTHER" id="PTHR43547:SF2">
    <property type="entry name" value="HYBRID SIGNAL TRANSDUCTION HISTIDINE KINASE C"/>
    <property type="match status" value="1"/>
</dbReference>
<organism evidence="7 8">
    <name type="scientific">Mobilitalea sibirica</name>
    <dbReference type="NCBI Taxonomy" id="1462919"/>
    <lineage>
        <taxon>Bacteria</taxon>
        <taxon>Bacillati</taxon>
        <taxon>Bacillota</taxon>
        <taxon>Clostridia</taxon>
        <taxon>Lachnospirales</taxon>
        <taxon>Lachnospiraceae</taxon>
        <taxon>Mobilitalea</taxon>
    </lineage>
</organism>
<dbReference type="GO" id="GO:0000155">
    <property type="term" value="F:phosphorelay sensor kinase activity"/>
    <property type="evidence" value="ECO:0007669"/>
    <property type="project" value="InterPro"/>
</dbReference>
<keyword evidence="4 7" id="KW-0808">Transferase</keyword>
<dbReference type="InterPro" id="IPR005467">
    <property type="entry name" value="His_kinase_dom"/>
</dbReference>
<evidence type="ECO:0000313" key="7">
    <source>
        <dbReference type="EMBL" id="MBH1941025.1"/>
    </source>
</evidence>
<dbReference type="SUPFAM" id="SSF47384">
    <property type="entry name" value="Homodimeric domain of signal transducing histidine kinase"/>
    <property type="match status" value="1"/>
</dbReference>
<protein>
    <recommendedName>
        <fullName evidence="2">histidine kinase</fullName>
        <ecNumber evidence="2">2.7.13.3</ecNumber>
    </recommendedName>
</protein>
<dbReference type="Gene3D" id="3.30.565.10">
    <property type="entry name" value="Histidine kinase-like ATPase, C-terminal domain"/>
    <property type="match status" value="1"/>
</dbReference>
<dbReference type="Proteomes" id="UP000623269">
    <property type="component" value="Unassembled WGS sequence"/>
</dbReference>
<evidence type="ECO:0000256" key="4">
    <source>
        <dbReference type="ARBA" id="ARBA00022777"/>
    </source>
</evidence>
<evidence type="ECO:0000256" key="2">
    <source>
        <dbReference type="ARBA" id="ARBA00012438"/>
    </source>
</evidence>
<keyword evidence="8" id="KW-1185">Reference proteome</keyword>
<dbReference type="RefSeq" id="WP_197661252.1">
    <property type="nucleotide sequence ID" value="NZ_JAEAGR010000008.1"/>
</dbReference>
<sequence>MYSEINNDTITNLIKSNPDFEAVIQKIIQDNKQTTTMFVHELRNPLSLMKGTLQYIEAKHPETKDFKYWDQLHELVHDLENMMADASLLNTCNSIKKEKCDLLSLIKGMKNNFMPQAINQNIDLDIILRPGCETYFSSYECDCAKIKQVLSNLIKNAFEATTPGNFIHIILDYLAGNQQIPQKLSIQVSNNGLPIPEDEINSIFIPFVTYKKGGTGVGLAVVKKIIDLHYGSVSVTSKEEETCFTILLPL</sequence>
<dbReference type="CDD" id="cd00082">
    <property type="entry name" value="HisKA"/>
    <property type="match status" value="1"/>
</dbReference>
<dbReference type="InterPro" id="IPR036097">
    <property type="entry name" value="HisK_dim/P_sf"/>
</dbReference>
<keyword evidence="4 7" id="KW-0418">Kinase</keyword>
<dbReference type="InterPro" id="IPR004358">
    <property type="entry name" value="Sig_transdc_His_kin-like_C"/>
</dbReference>
<name>A0A8J7H2X8_9FIRM</name>
<comment type="catalytic activity">
    <reaction evidence="1">
        <text>ATP + protein L-histidine = ADP + protein N-phospho-L-histidine.</text>
        <dbReference type="EC" id="2.7.13.3"/>
    </reaction>
</comment>
<dbReference type="SMART" id="SM00387">
    <property type="entry name" value="HATPase_c"/>
    <property type="match status" value="1"/>
</dbReference>
<dbReference type="PRINTS" id="PR00344">
    <property type="entry name" value="BCTRLSENSOR"/>
</dbReference>
<evidence type="ECO:0000256" key="3">
    <source>
        <dbReference type="ARBA" id="ARBA00022553"/>
    </source>
</evidence>
<evidence type="ECO:0000256" key="1">
    <source>
        <dbReference type="ARBA" id="ARBA00000085"/>
    </source>
</evidence>
<dbReference type="InterPro" id="IPR036890">
    <property type="entry name" value="HATPase_C_sf"/>
</dbReference>
<keyword evidence="3" id="KW-0597">Phosphoprotein</keyword>